<dbReference type="EMBL" id="JAWDGP010005875">
    <property type="protein sequence ID" value="KAK3750489.1"/>
    <property type="molecule type" value="Genomic_DNA"/>
</dbReference>
<organism evidence="1 2">
    <name type="scientific">Elysia crispata</name>
    <name type="common">lettuce slug</name>
    <dbReference type="NCBI Taxonomy" id="231223"/>
    <lineage>
        <taxon>Eukaryota</taxon>
        <taxon>Metazoa</taxon>
        <taxon>Spiralia</taxon>
        <taxon>Lophotrochozoa</taxon>
        <taxon>Mollusca</taxon>
        <taxon>Gastropoda</taxon>
        <taxon>Heterobranchia</taxon>
        <taxon>Euthyneura</taxon>
        <taxon>Panpulmonata</taxon>
        <taxon>Sacoglossa</taxon>
        <taxon>Placobranchoidea</taxon>
        <taxon>Plakobranchidae</taxon>
        <taxon>Elysia</taxon>
    </lineage>
</organism>
<evidence type="ECO:0000313" key="1">
    <source>
        <dbReference type="EMBL" id="KAK3750489.1"/>
    </source>
</evidence>
<evidence type="ECO:0000313" key="2">
    <source>
        <dbReference type="Proteomes" id="UP001283361"/>
    </source>
</evidence>
<comment type="caution">
    <text evidence="1">The sequence shown here is derived from an EMBL/GenBank/DDBJ whole genome shotgun (WGS) entry which is preliminary data.</text>
</comment>
<dbReference type="Proteomes" id="UP001283361">
    <property type="component" value="Unassembled WGS sequence"/>
</dbReference>
<keyword evidence="2" id="KW-1185">Reference proteome</keyword>
<proteinExistence type="predicted"/>
<protein>
    <submittedName>
        <fullName evidence="1">Uncharacterized protein</fullName>
    </submittedName>
</protein>
<sequence length="205" mass="22882">MRNDLNVPSCVAVVEDYEVDNGFDQDILTGDEPASNDLLEIGTWNMRKMLRTSSSVKTSRLTKNEICQVLHELLKRLRAANLVGRPTKCELGARLNFRTIKLRKRLTTKKKIRSFLGLVGFYQPFLPKYTGIPALLSYLTLKGQAKKVTVVARVVFIAVNRRPLTDRQLSTVNIHDLFVNKATSPSLVCGATSIVIGVHIDVISS</sequence>
<dbReference type="AlphaFoldDB" id="A0AAE0YM32"/>
<reference evidence="1" key="1">
    <citation type="journal article" date="2023" name="G3 (Bethesda)">
        <title>A reference genome for the long-term kleptoplast-retaining sea slug Elysia crispata morphotype clarki.</title>
        <authorList>
            <person name="Eastman K.E."/>
            <person name="Pendleton A.L."/>
            <person name="Shaikh M.A."/>
            <person name="Suttiyut T."/>
            <person name="Ogas R."/>
            <person name="Tomko P."/>
            <person name="Gavelis G."/>
            <person name="Widhalm J.R."/>
            <person name="Wisecaver J.H."/>
        </authorList>
    </citation>
    <scope>NUCLEOTIDE SEQUENCE</scope>
    <source>
        <strain evidence="1">ECLA1</strain>
    </source>
</reference>
<gene>
    <name evidence="1" type="ORF">RRG08_053859</name>
</gene>
<accession>A0AAE0YM32</accession>
<dbReference type="SUPFAM" id="SSF56672">
    <property type="entry name" value="DNA/RNA polymerases"/>
    <property type="match status" value="1"/>
</dbReference>
<name>A0AAE0YM32_9GAST</name>
<dbReference type="InterPro" id="IPR043128">
    <property type="entry name" value="Rev_trsase/Diguanyl_cyclase"/>
</dbReference>
<dbReference type="Gene3D" id="3.30.70.270">
    <property type="match status" value="1"/>
</dbReference>
<dbReference type="InterPro" id="IPR043502">
    <property type="entry name" value="DNA/RNA_pol_sf"/>
</dbReference>